<name>A0A382U644_9ZZZZ</name>
<feature type="non-terminal residue" evidence="2">
    <location>
        <position position="144"/>
    </location>
</feature>
<accession>A0A382U644</accession>
<dbReference type="EMBL" id="UINC01141550">
    <property type="protein sequence ID" value="SVD29355.1"/>
    <property type="molecule type" value="Genomic_DNA"/>
</dbReference>
<dbReference type="PROSITE" id="PS50914">
    <property type="entry name" value="BON"/>
    <property type="match status" value="1"/>
</dbReference>
<evidence type="ECO:0000259" key="1">
    <source>
        <dbReference type="PROSITE" id="PS50914"/>
    </source>
</evidence>
<reference evidence="2" key="1">
    <citation type="submission" date="2018-05" db="EMBL/GenBank/DDBJ databases">
        <authorList>
            <person name="Lanie J.A."/>
            <person name="Ng W.-L."/>
            <person name="Kazmierczak K.M."/>
            <person name="Andrzejewski T.M."/>
            <person name="Davidsen T.M."/>
            <person name="Wayne K.J."/>
            <person name="Tettelin H."/>
            <person name="Glass J.I."/>
            <person name="Rusch D."/>
            <person name="Podicherti R."/>
            <person name="Tsui H.-C.T."/>
            <person name="Winkler M.E."/>
        </authorList>
    </citation>
    <scope>NUCLEOTIDE SEQUENCE</scope>
</reference>
<protein>
    <recommendedName>
        <fullName evidence="1">BON domain-containing protein</fullName>
    </recommendedName>
</protein>
<dbReference type="PROSITE" id="PS51257">
    <property type="entry name" value="PROKAR_LIPOPROTEIN"/>
    <property type="match status" value="1"/>
</dbReference>
<gene>
    <name evidence="2" type="ORF">METZ01_LOCUS382209</name>
</gene>
<proteinExistence type="predicted"/>
<evidence type="ECO:0000313" key="2">
    <source>
        <dbReference type="EMBL" id="SVD29355.1"/>
    </source>
</evidence>
<sequence length="144" mass="15777">MENPSDRTQGVIVKKVILLCAFLVSSFILSSCSPIIQGAAAVTTVATMSNDRRTAGEILDDKTVDLNLSTIVRKDAILEDMHINFMVYNKAVLMTGEAPSAEAKDYLEKQIKRQSPKIKQFINEVAVMPNSGYLSRAKDGIITV</sequence>
<feature type="domain" description="BON" evidence="1">
    <location>
        <begin position="60"/>
        <end position="129"/>
    </location>
</feature>
<organism evidence="2">
    <name type="scientific">marine metagenome</name>
    <dbReference type="NCBI Taxonomy" id="408172"/>
    <lineage>
        <taxon>unclassified sequences</taxon>
        <taxon>metagenomes</taxon>
        <taxon>ecological metagenomes</taxon>
    </lineage>
</organism>
<dbReference type="InterPro" id="IPR007055">
    <property type="entry name" value="BON_dom"/>
</dbReference>
<dbReference type="AlphaFoldDB" id="A0A382U644"/>